<proteinExistence type="inferred from homology"/>
<keyword evidence="8 12" id="KW-0406">Ion transport</keyword>
<feature type="transmembrane region" description="Helical" evidence="14">
    <location>
        <begin position="48"/>
        <end position="66"/>
    </location>
</feature>
<dbReference type="PANTHER" id="PTHR11690:SF300">
    <property type="entry name" value="PICKPOCKET PROTEIN 19"/>
    <property type="match status" value="1"/>
</dbReference>
<keyword evidence="16" id="KW-1185">Reference proteome</keyword>
<evidence type="ECO:0000256" key="10">
    <source>
        <dbReference type="ARBA" id="ARBA00023201"/>
    </source>
</evidence>
<evidence type="ECO:0000256" key="2">
    <source>
        <dbReference type="ARBA" id="ARBA00007193"/>
    </source>
</evidence>
<evidence type="ECO:0000256" key="7">
    <source>
        <dbReference type="ARBA" id="ARBA00023053"/>
    </source>
</evidence>
<evidence type="ECO:0000256" key="13">
    <source>
        <dbReference type="SAM" id="MobiDB-lite"/>
    </source>
</evidence>
<evidence type="ECO:0000256" key="14">
    <source>
        <dbReference type="SAM" id="Phobius"/>
    </source>
</evidence>
<name>A0A553PKK5_TIGCA</name>
<evidence type="ECO:0000256" key="5">
    <source>
        <dbReference type="ARBA" id="ARBA00022692"/>
    </source>
</evidence>
<comment type="caution">
    <text evidence="15">The sequence shown here is derived from an EMBL/GenBank/DDBJ whole genome shotgun (WGS) entry which is preliminary data.</text>
</comment>
<keyword evidence="4 12" id="KW-0894">Sodium channel</keyword>
<sequence>MTRNIIEKRGSSADDSGTSTVAWNNDAEDPDDPVIKKSGGAFKLLHKLSLFFVCSGALVYLSYLSIHRYALRETATADKYLHISEVAFPEITLCPSNPYKLDILKRHGIRELRDIQFNAQWISSIQPDLEPTEFMDAVNIPLDEIFHSVSVDTEKPLANRRTQSLLNGTLIGACQLTPIWKIRDYYFNGICFSLQLPRCLLKLGILEMSVRLHQSTDVFIHHPDQFLSPNSRNRVKLRTPVSPSRTMHFKIAATYEIVELDSRTGKCFDYSDSSSVGFDQCMYDILYEMSLNEVNCTVPWLPKKDRICVDAESRSKAFTVYQNNRRNQFGFCETPCAFTNVFFGPPVEELGYSSNQEGAITTGAELVIYFRRDVKVTLEYFLVSGISLIAEIGGYASLLLGFSLFNLTDLADFVFAKVNRFFRGCSTASIAIEPALQNNARHASSALH</sequence>
<keyword evidence="3 12" id="KW-0813">Transport</keyword>
<comment type="similarity">
    <text evidence="2 12">Belongs to the amiloride-sensitive sodium channel (TC 1.A.6) family.</text>
</comment>
<evidence type="ECO:0000313" key="16">
    <source>
        <dbReference type="Proteomes" id="UP000318571"/>
    </source>
</evidence>
<dbReference type="PANTHER" id="PTHR11690">
    <property type="entry name" value="AMILORIDE-SENSITIVE SODIUM CHANNEL-RELATED"/>
    <property type="match status" value="1"/>
</dbReference>
<keyword evidence="7" id="KW-0915">Sodium</keyword>
<protein>
    <submittedName>
        <fullName evidence="15">Uncharacterized protein</fullName>
    </submittedName>
</protein>
<evidence type="ECO:0000313" key="15">
    <source>
        <dbReference type="EMBL" id="TRY78208.1"/>
    </source>
</evidence>
<dbReference type="Proteomes" id="UP000318571">
    <property type="component" value="Chromosome 11"/>
</dbReference>
<gene>
    <name evidence="15" type="ORF">TCAL_14440</name>
</gene>
<evidence type="ECO:0000256" key="6">
    <source>
        <dbReference type="ARBA" id="ARBA00022989"/>
    </source>
</evidence>
<reference evidence="15 16" key="1">
    <citation type="journal article" date="2018" name="Nat. Ecol. Evol.">
        <title>Genomic signatures of mitonuclear coevolution across populations of Tigriopus californicus.</title>
        <authorList>
            <person name="Barreto F.S."/>
            <person name="Watson E.T."/>
            <person name="Lima T.G."/>
            <person name="Willett C.S."/>
            <person name="Edmands S."/>
            <person name="Li W."/>
            <person name="Burton R.S."/>
        </authorList>
    </citation>
    <scope>NUCLEOTIDE SEQUENCE [LARGE SCALE GENOMIC DNA]</scope>
    <source>
        <strain evidence="15 16">San Diego</strain>
    </source>
</reference>
<comment type="subcellular location">
    <subcellularLocation>
        <location evidence="1">Membrane</location>
        <topology evidence="1">Multi-pass membrane protein</topology>
    </subcellularLocation>
</comment>
<evidence type="ECO:0000256" key="4">
    <source>
        <dbReference type="ARBA" id="ARBA00022461"/>
    </source>
</evidence>
<feature type="compositionally biased region" description="Polar residues" evidence="13">
    <location>
        <begin position="13"/>
        <end position="23"/>
    </location>
</feature>
<keyword evidence="11 12" id="KW-0407">Ion channel</keyword>
<evidence type="ECO:0000256" key="8">
    <source>
        <dbReference type="ARBA" id="ARBA00023065"/>
    </source>
</evidence>
<dbReference type="Pfam" id="PF00858">
    <property type="entry name" value="ASC"/>
    <property type="match status" value="1"/>
</dbReference>
<organism evidence="15 16">
    <name type="scientific">Tigriopus californicus</name>
    <name type="common">Marine copepod</name>
    <dbReference type="NCBI Taxonomy" id="6832"/>
    <lineage>
        <taxon>Eukaryota</taxon>
        <taxon>Metazoa</taxon>
        <taxon>Ecdysozoa</taxon>
        <taxon>Arthropoda</taxon>
        <taxon>Crustacea</taxon>
        <taxon>Multicrustacea</taxon>
        <taxon>Hexanauplia</taxon>
        <taxon>Copepoda</taxon>
        <taxon>Harpacticoida</taxon>
        <taxon>Harpacticidae</taxon>
        <taxon>Tigriopus</taxon>
    </lineage>
</organism>
<evidence type="ECO:0000256" key="9">
    <source>
        <dbReference type="ARBA" id="ARBA00023136"/>
    </source>
</evidence>
<feature type="compositionally biased region" description="Basic and acidic residues" evidence="13">
    <location>
        <begin position="1"/>
        <end position="12"/>
    </location>
</feature>
<keyword evidence="10 12" id="KW-0739">Sodium transport</keyword>
<dbReference type="AlphaFoldDB" id="A0A553PKK5"/>
<evidence type="ECO:0000256" key="3">
    <source>
        <dbReference type="ARBA" id="ARBA00022448"/>
    </source>
</evidence>
<keyword evidence="6 14" id="KW-1133">Transmembrane helix</keyword>
<accession>A0A553PKK5</accession>
<dbReference type="InterPro" id="IPR001873">
    <property type="entry name" value="ENaC"/>
</dbReference>
<dbReference type="Gene3D" id="1.10.287.770">
    <property type="entry name" value="YojJ-like"/>
    <property type="match status" value="1"/>
</dbReference>
<evidence type="ECO:0000256" key="1">
    <source>
        <dbReference type="ARBA" id="ARBA00004141"/>
    </source>
</evidence>
<feature type="region of interest" description="Disordered" evidence="13">
    <location>
        <begin position="1"/>
        <end position="25"/>
    </location>
</feature>
<dbReference type="EMBL" id="VCGU01000003">
    <property type="protein sequence ID" value="TRY78208.1"/>
    <property type="molecule type" value="Genomic_DNA"/>
</dbReference>
<dbReference type="GO" id="GO:0015280">
    <property type="term" value="F:ligand-gated sodium channel activity"/>
    <property type="evidence" value="ECO:0007669"/>
    <property type="project" value="TreeGrafter"/>
</dbReference>
<evidence type="ECO:0000256" key="11">
    <source>
        <dbReference type="ARBA" id="ARBA00023303"/>
    </source>
</evidence>
<keyword evidence="9 14" id="KW-0472">Membrane</keyword>
<evidence type="ECO:0000256" key="12">
    <source>
        <dbReference type="RuleBase" id="RU000679"/>
    </source>
</evidence>
<keyword evidence="5 12" id="KW-0812">Transmembrane</keyword>
<dbReference type="GO" id="GO:0005886">
    <property type="term" value="C:plasma membrane"/>
    <property type="evidence" value="ECO:0007669"/>
    <property type="project" value="TreeGrafter"/>
</dbReference>